<dbReference type="Pfam" id="PF14997">
    <property type="entry name" value="CECR6_TMEM121"/>
    <property type="match status" value="2"/>
</dbReference>
<feature type="transmembrane region" description="Helical" evidence="2">
    <location>
        <begin position="79"/>
        <end position="102"/>
    </location>
</feature>
<keyword evidence="2" id="KW-1133">Transmembrane helix</keyword>
<accession>A0AAU9WF65</accession>
<feature type="transmembrane region" description="Helical" evidence="2">
    <location>
        <begin position="53"/>
        <end position="72"/>
    </location>
</feature>
<dbReference type="Proteomes" id="UP001159428">
    <property type="component" value="Unassembled WGS sequence"/>
</dbReference>
<feature type="transmembrane region" description="Helical" evidence="2">
    <location>
        <begin position="205"/>
        <end position="225"/>
    </location>
</feature>
<proteinExistence type="inferred from homology"/>
<keyword evidence="2" id="KW-0812">Transmembrane</keyword>
<reference evidence="3 4" key="1">
    <citation type="submission" date="2022-05" db="EMBL/GenBank/DDBJ databases">
        <authorList>
            <consortium name="Genoscope - CEA"/>
            <person name="William W."/>
        </authorList>
    </citation>
    <scope>NUCLEOTIDE SEQUENCE [LARGE SCALE GENOMIC DNA]</scope>
</reference>
<dbReference type="EMBL" id="CALNXJ010000013">
    <property type="protein sequence ID" value="CAH3111960.1"/>
    <property type="molecule type" value="Genomic_DNA"/>
</dbReference>
<evidence type="ECO:0000313" key="4">
    <source>
        <dbReference type="Proteomes" id="UP001159428"/>
    </source>
</evidence>
<dbReference type="AlphaFoldDB" id="A0AAU9WF65"/>
<feature type="transmembrane region" description="Helical" evidence="2">
    <location>
        <begin position="20"/>
        <end position="41"/>
    </location>
</feature>
<dbReference type="InterPro" id="IPR032776">
    <property type="entry name" value="CECR6/TMEM121"/>
</dbReference>
<name>A0AAU9WF65_9CNID</name>
<sequence length="555" mass="62805">MSVSDIQGCQFLVMASRWMFVGRLAFVLLLLTQGGFLVAYSVDYDEVAVGAPIVQGVLFAITAFVWFALICTEAKLSRLFYVWVLYVFTLVVNIGILFGTIGDKLDSNKFLGPNVLKGVLCVTPPLLLLLLHNADDLDRSDERKDLVSKLSYQMAIDLFDVVDMIDIVLEDKRHGSANCSCANTTINETNPTSATSSLKTIPESFGIVMVTVASLSLLMSLWQLFENKLSRDDTKIRFRATVLRNLVEIALINFVFLIIRLEVYAKYHRDESIFIAKNIISIVLSILEINAHCESHSVKFWSELCKSCLQAYSLASYPAEYESDDDFYGLVLLYGPAMCLWLYIMWDDKHLPWLFAVWICYILGFVIFILIIFGGDKPIEDKLDKAKFFGPNNLKMTLCLAPVILLLLLSTGTDSNRYRDQIWQISLRMALDLFDGVEMLEVIIEENEVSHGVPKPFEKAILAFVCISFIFSPLQLVEINSRTFNRWGFLRRCREGLRTALQIICVNCVFLGLRMYLWRGYGKDASIFIAKNAIVICLGLFEVCSIGKCCGCDDY</sequence>
<keyword evidence="2" id="KW-0472">Membrane</keyword>
<evidence type="ECO:0000256" key="1">
    <source>
        <dbReference type="ARBA" id="ARBA00007711"/>
    </source>
</evidence>
<feature type="transmembrane region" description="Helical" evidence="2">
    <location>
        <begin position="352"/>
        <end position="373"/>
    </location>
</feature>
<feature type="transmembrane region" description="Helical" evidence="2">
    <location>
        <begin position="500"/>
        <end position="518"/>
    </location>
</feature>
<evidence type="ECO:0000313" key="3">
    <source>
        <dbReference type="EMBL" id="CAH3111960.1"/>
    </source>
</evidence>
<feature type="transmembrane region" description="Helical" evidence="2">
    <location>
        <begin position="245"/>
        <end position="263"/>
    </location>
</feature>
<feature type="transmembrane region" description="Helical" evidence="2">
    <location>
        <begin position="460"/>
        <end position="479"/>
    </location>
</feature>
<gene>
    <name evidence="3" type="ORF">PMEA_00004852</name>
</gene>
<feature type="transmembrane region" description="Helical" evidence="2">
    <location>
        <begin position="327"/>
        <end position="346"/>
    </location>
</feature>
<dbReference type="PANTHER" id="PTHR47399">
    <property type="entry name" value="TRANSMEMBRANE PROTEIN 121B"/>
    <property type="match status" value="1"/>
</dbReference>
<comment type="similarity">
    <text evidence="1">Belongs to the TMEM121 family.</text>
</comment>
<feature type="transmembrane region" description="Helical" evidence="2">
    <location>
        <begin position="394"/>
        <end position="413"/>
    </location>
</feature>
<protein>
    <submittedName>
        <fullName evidence="3">Uncharacterized protein</fullName>
    </submittedName>
</protein>
<keyword evidence="4" id="KW-1185">Reference proteome</keyword>
<dbReference type="InterPro" id="IPR026624">
    <property type="entry name" value="CECR6"/>
</dbReference>
<evidence type="ECO:0000256" key="2">
    <source>
        <dbReference type="SAM" id="Phobius"/>
    </source>
</evidence>
<dbReference type="PANTHER" id="PTHR47399:SF1">
    <property type="entry name" value="TRANSMEMBRANE PROTEIN 121B"/>
    <property type="match status" value="1"/>
</dbReference>
<organism evidence="3 4">
    <name type="scientific">Pocillopora meandrina</name>
    <dbReference type="NCBI Taxonomy" id="46732"/>
    <lineage>
        <taxon>Eukaryota</taxon>
        <taxon>Metazoa</taxon>
        <taxon>Cnidaria</taxon>
        <taxon>Anthozoa</taxon>
        <taxon>Hexacorallia</taxon>
        <taxon>Scleractinia</taxon>
        <taxon>Astrocoeniina</taxon>
        <taxon>Pocilloporidae</taxon>
        <taxon>Pocillopora</taxon>
    </lineage>
</organism>
<comment type="caution">
    <text evidence="3">The sequence shown here is derived from an EMBL/GenBank/DDBJ whole genome shotgun (WGS) entry which is preliminary data.</text>
</comment>